<protein>
    <recommendedName>
        <fullName evidence="4">CCDC66 domain-containing protein</fullName>
    </recommendedName>
</protein>
<dbReference type="Proteomes" id="UP000034805">
    <property type="component" value="Unassembled WGS sequence"/>
</dbReference>
<evidence type="ECO:0000256" key="1">
    <source>
        <dbReference type="SAM" id="MobiDB-lite"/>
    </source>
</evidence>
<dbReference type="GO" id="GO:0008017">
    <property type="term" value="F:microtubule binding"/>
    <property type="evidence" value="ECO:0007669"/>
    <property type="project" value="TreeGrafter"/>
</dbReference>
<feature type="non-terminal residue" evidence="2">
    <location>
        <position position="156"/>
    </location>
</feature>
<organism evidence="2 3">
    <name type="scientific">Scleropages formosus</name>
    <name type="common">Asian bonytongue</name>
    <name type="synonym">Osteoglossum formosum</name>
    <dbReference type="NCBI Taxonomy" id="113540"/>
    <lineage>
        <taxon>Eukaryota</taxon>
        <taxon>Metazoa</taxon>
        <taxon>Chordata</taxon>
        <taxon>Craniata</taxon>
        <taxon>Vertebrata</taxon>
        <taxon>Euteleostomi</taxon>
        <taxon>Actinopterygii</taxon>
        <taxon>Neopterygii</taxon>
        <taxon>Teleostei</taxon>
        <taxon>Osteoglossocephala</taxon>
        <taxon>Osteoglossomorpha</taxon>
        <taxon>Osteoglossiformes</taxon>
        <taxon>Osteoglossidae</taxon>
        <taxon>Scleropages</taxon>
    </lineage>
</organism>
<feature type="compositionally biased region" description="Polar residues" evidence="1">
    <location>
        <begin position="124"/>
        <end position="134"/>
    </location>
</feature>
<sequence>KQLGEETSSRPASSLEDDGSQSKAEYSKSQQDLPAAIRSAFVLGEAAPLEHAFSAKKQEQQRKWLQELDHQREEAKLRRMQEKLDRARGEDLERWAVHFDSHPKSSSQLHLAVVEQEQEPRSTLAASHQQSPVGTTGEEHLERETMDATGGVLPKA</sequence>
<evidence type="ECO:0008006" key="4">
    <source>
        <dbReference type="Google" id="ProtNLM"/>
    </source>
</evidence>
<comment type="caution">
    <text evidence="2">The sequence shown here is derived from an EMBL/GenBank/DDBJ whole genome shotgun (WGS) entry which is preliminary data.</text>
</comment>
<reference evidence="2 3" key="1">
    <citation type="submission" date="2015-08" db="EMBL/GenBank/DDBJ databases">
        <title>The genome of the Asian arowana (Scleropages formosus).</title>
        <authorList>
            <person name="Tan M.H."/>
            <person name="Gan H.M."/>
            <person name="Croft L.J."/>
            <person name="Austin C.M."/>
        </authorList>
    </citation>
    <scope>NUCLEOTIDE SEQUENCE [LARGE SCALE GENOMIC DNA]</scope>
    <source>
        <strain evidence="2">Aro1</strain>
    </source>
</reference>
<feature type="non-terminal residue" evidence="2">
    <location>
        <position position="1"/>
    </location>
</feature>
<name>A0A0P7UF35_SCLFO</name>
<feature type="region of interest" description="Disordered" evidence="1">
    <location>
        <begin position="1"/>
        <end position="31"/>
    </location>
</feature>
<dbReference type="GO" id="GO:0060271">
    <property type="term" value="P:cilium assembly"/>
    <property type="evidence" value="ECO:0007669"/>
    <property type="project" value="TreeGrafter"/>
</dbReference>
<gene>
    <name evidence="2" type="ORF">Z043_108074</name>
</gene>
<feature type="compositionally biased region" description="Basic and acidic residues" evidence="1">
    <location>
        <begin position="137"/>
        <end position="146"/>
    </location>
</feature>
<dbReference type="PANTHER" id="PTHR22736:SF2">
    <property type="entry name" value="COILED-COIL DOMAIN-CONTAINING PROTEIN 66"/>
    <property type="match status" value="1"/>
</dbReference>
<feature type="compositionally biased region" description="Polar residues" evidence="1">
    <location>
        <begin position="1"/>
        <end position="12"/>
    </location>
</feature>
<evidence type="ECO:0000313" key="3">
    <source>
        <dbReference type="Proteomes" id="UP000034805"/>
    </source>
</evidence>
<accession>A0A0P7UF35</accession>
<evidence type="ECO:0000313" key="2">
    <source>
        <dbReference type="EMBL" id="KPP72893.1"/>
    </source>
</evidence>
<dbReference type="GO" id="GO:0005874">
    <property type="term" value="C:microtubule"/>
    <property type="evidence" value="ECO:0007669"/>
    <property type="project" value="TreeGrafter"/>
</dbReference>
<feature type="compositionally biased region" description="Polar residues" evidence="1">
    <location>
        <begin position="21"/>
        <end position="31"/>
    </location>
</feature>
<dbReference type="EMBL" id="JARO02002347">
    <property type="protein sequence ID" value="KPP72893.1"/>
    <property type="molecule type" value="Genomic_DNA"/>
</dbReference>
<dbReference type="PANTHER" id="PTHR22736">
    <property type="entry name" value="COILED-COIL DOMAIN-CONTAINING PROTEIN 66"/>
    <property type="match status" value="1"/>
</dbReference>
<dbReference type="InterPro" id="IPR039183">
    <property type="entry name" value="CCD66"/>
</dbReference>
<proteinExistence type="predicted"/>
<feature type="region of interest" description="Disordered" evidence="1">
    <location>
        <begin position="105"/>
        <end position="156"/>
    </location>
</feature>
<dbReference type="AlphaFoldDB" id="A0A0P7UF35"/>
<dbReference type="GO" id="GO:0005929">
    <property type="term" value="C:cilium"/>
    <property type="evidence" value="ECO:0007669"/>
    <property type="project" value="TreeGrafter"/>
</dbReference>